<dbReference type="InterPro" id="IPR012869">
    <property type="entry name" value="RHH_5"/>
</dbReference>
<dbReference type="HOGENOM" id="CLU_2555025_0_0_3"/>
<evidence type="ECO:0000259" key="1">
    <source>
        <dbReference type="Pfam" id="PF07878"/>
    </source>
</evidence>
<dbReference type="EMBL" id="CP003614">
    <property type="protein sequence ID" value="AFZ08211.1"/>
    <property type="molecule type" value="Genomic_DNA"/>
</dbReference>
<accession>K9VJT6</accession>
<proteinExistence type="predicted"/>
<dbReference type="SUPFAM" id="SSF47598">
    <property type="entry name" value="Ribbon-helix-helix"/>
    <property type="match status" value="1"/>
</dbReference>
<dbReference type="STRING" id="179408.Osc7112_3870"/>
<evidence type="ECO:0000313" key="3">
    <source>
        <dbReference type="Proteomes" id="UP000010478"/>
    </source>
</evidence>
<dbReference type="Pfam" id="PF07878">
    <property type="entry name" value="RHH_5"/>
    <property type="match status" value="1"/>
</dbReference>
<sequence length="82" mass="9456">MTQKAIKGCWSVRLKTIEVKPCRPMPSRMRVTVTLPEDVHQALSEWAEEEDRTLANLLSHVAAKAVRERQEQKKDKSESDRP</sequence>
<gene>
    <name evidence="2" type="ORF">Osc7112_3870</name>
</gene>
<evidence type="ECO:0000313" key="2">
    <source>
        <dbReference type="EMBL" id="AFZ08211.1"/>
    </source>
</evidence>
<feature type="domain" description="CopG-like ribbon-helix-helix" evidence="1">
    <location>
        <begin position="30"/>
        <end position="70"/>
    </location>
</feature>
<dbReference type="Proteomes" id="UP000010478">
    <property type="component" value="Chromosome"/>
</dbReference>
<organism evidence="2 3">
    <name type="scientific">Phormidium nigroviride PCC 7112</name>
    <dbReference type="NCBI Taxonomy" id="179408"/>
    <lineage>
        <taxon>Bacteria</taxon>
        <taxon>Bacillati</taxon>
        <taxon>Cyanobacteriota</taxon>
        <taxon>Cyanophyceae</taxon>
        <taxon>Oscillatoriophycideae</taxon>
        <taxon>Oscillatoriales</taxon>
        <taxon>Oscillatoriaceae</taxon>
        <taxon>Phormidium</taxon>
    </lineage>
</organism>
<dbReference type="GO" id="GO:0006355">
    <property type="term" value="P:regulation of DNA-templated transcription"/>
    <property type="evidence" value="ECO:0007669"/>
    <property type="project" value="InterPro"/>
</dbReference>
<protein>
    <recommendedName>
        <fullName evidence="1">CopG-like ribbon-helix-helix domain-containing protein</fullName>
    </recommendedName>
</protein>
<dbReference type="KEGG" id="oni:Osc7112_3870"/>
<dbReference type="InterPro" id="IPR010985">
    <property type="entry name" value="Ribbon_hlx_hlx"/>
</dbReference>
<dbReference type="AlphaFoldDB" id="K9VJT6"/>
<keyword evidence="3" id="KW-1185">Reference proteome</keyword>
<name>K9VJT6_9CYAN</name>
<reference evidence="2 3" key="1">
    <citation type="submission" date="2012-05" db="EMBL/GenBank/DDBJ databases">
        <title>Finished chromosome of genome of Oscillatoria sp. PCC 7112.</title>
        <authorList>
            <consortium name="US DOE Joint Genome Institute"/>
            <person name="Gugger M."/>
            <person name="Coursin T."/>
            <person name="Rippka R."/>
            <person name="Tandeau De Marsac N."/>
            <person name="Huntemann M."/>
            <person name="Wei C.-L."/>
            <person name="Han J."/>
            <person name="Detter J.C."/>
            <person name="Han C."/>
            <person name="Tapia R."/>
            <person name="Davenport K."/>
            <person name="Daligault H."/>
            <person name="Erkkila T."/>
            <person name="Gu W."/>
            <person name="Munk A.C.C."/>
            <person name="Teshima H."/>
            <person name="Xu Y."/>
            <person name="Chain P."/>
            <person name="Chen A."/>
            <person name="Krypides N."/>
            <person name="Mavromatis K."/>
            <person name="Markowitz V."/>
            <person name="Szeto E."/>
            <person name="Ivanova N."/>
            <person name="Mikhailova N."/>
            <person name="Ovchinnikova G."/>
            <person name="Pagani I."/>
            <person name="Pati A."/>
            <person name="Goodwin L."/>
            <person name="Peters L."/>
            <person name="Pitluck S."/>
            <person name="Woyke T."/>
            <person name="Kerfeld C."/>
        </authorList>
    </citation>
    <scope>NUCLEOTIDE SEQUENCE [LARGE SCALE GENOMIC DNA]</scope>
    <source>
        <strain evidence="2 3">PCC 7112</strain>
    </source>
</reference>